<dbReference type="Pfam" id="PF19845">
    <property type="entry name" value="DUF6320"/>
    <property type="match status" value="1"/>
</dbReference>
<dbReference type="InterPro" id="IPR046283">
    <property type="entry name" value="DUF6320"/>
</dbReference>
<protein>
    <recommendedName>
        <fullName evidence="4">Zinc-ribbon domain-containing protein</fullName>
    </recommendedName>
</protein>
<feature type="transmembrane region" description="Helical" evidence="1">
    <location>
        <begin position="57"/>
        <end position="77"/>
    </location>
</feature>
<feature type="transmembrane region" description="Helical" evidence="1">
    <location>
        <begin position="114"/>
        <end position="131"/>
    </location>
</feature>
<feature type="transmembrane region" description="Helical" evidence="1">
    <location>
        <begin position="89"/>
        <end position="107"/>
    </location>
</feature>
<sequence>MPYCSKCGVEVDYNIRKCPLCDFSIPEIEEEEKKDTDRFPTPQNTYPRKVKKRKRKVFIIISVILLSLLGVMIFQNISTLGRLTWSKYSTISIIASWIYLFFLFGFIPKFRVSLIGISINTIILLYFLDILDGKLEWFISIGLPCVFMCTVATIINAYLFKKTRKKGLNIVSYILLAIAFYCIGIEAFISLYTKEFVELYWSIIVSIILIPLSLLFLYLHYGLPEKYKTKLKRKFHI</sequence>
<evidence type="ECO:0008006" key="4">
    <source>
        <dbReference type="Google" id="ProtNLM"/>
    </source>
</evidence>
<keyword evidence="1" id="KW-1133">Transmembrane helix</keyword>
<keyword evidence="1" id="KW-0472">Membrane</keyword>
<feature type="transmembrane region" description="Helical" evidence="1">
    <location>
        <begin position="137"/>
        <end position="159"/>
    </location>
</feature>
<dbReference type="RefSeq" id="WP_072886484.1">
    <property type="nucleotide sequence ID" value="NZ_FRAE01000005.1"/>
</dbReference>
<keyword evidence="1" id="KW-0812">Transmembrane</keyword>
<dbReference type="STRING" id="1123349.SAMN02744037_00131"/>
<dbReference type="Proteomes" id="UP000242497">
    <property type="component" value="Unassembled WGS sequence"/>
</dbReference>
<proteinExistence type="predicted"/>
<reference evidence="3" key="1">
    <citation type="submission" date="2016-11" db="EMBL/GenBank/DDBJ databases">
        <authorList>
            <person name="Varghese N."/>
            <person name="Submissions S."/>
        </authorList>
    </citation>
    <scope>NUCLEOTIDE SEQUENCE [LARGE SCALE GENOMIC DNA]</scope>
    <source>
        <strain evidence="3">DSM 15518</strain>
    </source>
</reference>
<keyword evidence="3" id="KW-1185">Reference proteome</keyword>
<gene>
    <name evidence="2" type="ORF">SAMN02744037_00131</name>
</gene>
<organism evidence="2 3">
    <name type="scientific">Tepidibacter formicigenes DSM 15518</name>
    <dbReference type="NCBI Taxonomy" id="1123349"/>
    <lineage>
        <taxon>Bacteria</taxon>
        <taxon>Bacillati</taxon>
        <taxon>Bacillota</taxon>
        <taxon>Clostridia</taxon>
        <taxon>Peptostreptococcales</taxon>
        <taxon>Peptostreptococcaceae</taxon>
        <taxon>Tepidibacter</taxon>
    </lineage>
</organism>
<evidence type="ECO:0000256" key="1">
    <source>
        <dbReference type="SAM" id="Phobius"/>
    </source>
</evidence>
<evidence type="ECO:0000313" key="2">
    <source>
        <dbReference type="EMBL" id="SHJ47579.1"/>
    </source>
</evidence>
<dbReference type="OrthoDB" id="80070at2"/>
<dbReference type="AlphaFoldDB" id="A0A1M6JLJ3"/>
<accession>A0A1M6JLJ3</accession>
<dbReference type="EMBL" id="FRAE01000005">
    <property type="protein sequence ID" value="SHJ47579.1"/>
    <property type="molecule type" value="Genomic_DNA"/>
</dbReference>
<feature type="transmembrane region" description="Helical" evidence="1">
    <location>
        <begin position="171"/>
        <end position="193"/>
    </location>
</feature>
<name>A0A1M6JLJ3_9FIRM</name>
<evidence type="ECO:0000313" key="3">
    <source>
        <dbReference type="Proteomes" id="UP000242497"/>
    </source>
</evidence>
<feature type="transmembrane region" description="Helical" evidence="1">
    <location>
        <begin position="199"/>
        <end position="223"/>
    </location>
</feature>